<evidence type="ECO:0000259" key="11">
    <source>
        <dbReference type="Pfam" id="PF05183"/>
    </source>
</evidence>
<dbReference type="InterPro" id="IPR007855">
    <property type="entry name" value="RDRP"/>
</dbReference>
<dbReference type="PANTHER" id="PTHR23079">
    <property type="entry name" value="RNA-DEPENDENT RNA POLYMERASE"/>
    <property type="match status" value="1"/>
</dbReference>
<evidence type="ECO:0000256" key="1">
    <source>
        <dbReference type="ARBA" id="ARBA00005762"/>
    </source>
</evidence>
<comment type="function">
    <text evidence="8 9">Probably involved in the RNA silencing pathway and required for the generation of small interfering RNAs (siRNAs).</text>
</comment>
<dbReference type="Pfam" id="PF26253">
    <property type="entry name" value="RdRP_head"/>
    <property type="match status" value="1"/>
</dbReference>
<evidence type="ECO:0000256" key="5">
    <source>
        <dbReference type="ARBA" id="ARBA00022884"/>
    </source>
</evidence>
<dbReference type="InterPro" id="IPR058697">
    <property type="entry name" value="RDRP3-5_N"/>
</dbReference>
<evidence type="ECO:0000256" key="8">
    <source>
        <dbReference type="ARBA" id="ARBA00093763"/>
    </source>
</evidence>
<comment type="caution">
    <text evidence="15">The sequence shown here is derived from an EMBL/GenBank/DDBJ whole genome shotgun (WGS) entry which is preliminary data.</text>
</comment>
<evidence type="ECO:0000313" key="15">
    <source>
        <dbReference type="EMBL" id="MED6125806.1"/>
    </source>
</evidence>
<feature type="compositionally biased region" description="Polar residues" evidence="10">
    <location>
        <begin position="185"/>
        <end position="207"/>
    </location>
</feature>
<evidence type="ECO:0000256" key="9">
    <source>
        <dbReference type="RuleBase" id="RU363098"/>
    </source>
</evidence>
<keyword evidence="3 9" id="KW-0808">Transferase</keyword>
<feature type="domain" description="RDRP3-5 N-terminal" evidence="12">
    <location>
        <begin position="8"/>
        <end position="73"/>
    </location>
</feature>
<feature type="domain" description="RDRP helical" evidence="13">
    <location>
        <begin position="220"/>
        <end position="285"/>
    </location>
</feature>
<evidence type="ECO:0000256" key="10">
    <source>
        <dbReference type="SAM" id="MobiDB-lite"/>
    </source>
</evidence>
<dbReference type="InterPro" id="IPR058752">
    <property type="entry name" value="RDRP_C_head"/>
</dbReference>
<evidence type="ECO:0000313" key="16">
    <source>
        <dbReference type="Proteomes" id="UP001341840"/>
    </source>
</evidence>
<dbReference type="InterPro" id="IPR057596">
    <property type="entry name" value="RDRP_core"/>
</dbReference>
<keyword evidence="4 9" id="KW-0548">Nucleotidyltransferase</keyword>
<dbReference type="Pfam" id="PF26249">
    <property type="entry name" value="4HB_RdRP3_N"/>
    <property type="match status" value="2"/>
</dbReference>
<keyword evidence="6 9" id="KW-0943">RNA-mediated gene silencing</keyword>
<accession>A0ABU6RPT2</accession>
<evidence type="ECO:0000259" key="13">
    <source>
        <dbReference type="Pfam" id="PF26252"/>
    </source>
</evidence>
<evidence type="ECO:0000256" key="7">
    <source>
        <dbReference type="ARBA" id="ARBA00048744"/>
    </source>
</evidence>
<dbReference type="Pfam" id="PF05183">
    <property type="entry name" value="RdRP"/>
    <property type="match status" value="1"/>
</dbReference>
<proteinExistence type="inferred from homology"/>
<dbReference type="Proteomes" id="UP001341840">
    <property type="component" value="Unassembled WGS sequence"/>
</dbReference>
<evidence type="ECO:0000259" key="14">
    <source>
        <dbReference type="Pfam" id="PF26253"/>
    </source>
</evidence>
<keyword evidence="16" id="KW-1185">Reference proteome</keyword>
<evidence type="ECO:0000256" key="3">
    <source>
        <dbReference type="ARBA" id="ARBA00022679"/>
    </source>
</evidence>
<sequence>MAKCSSERVALSPSVESLIEEICEKHKQPPLNPSLRHELARIGEQSALHILNEILRTGIKSSFTGFLLYMIQHSPSSSPSEPYKEQVALPSSVENLIEQICKEQKKPPLDSILRKELAEIGEKRALDILNCIKDREIKKSFGGFVRTMVNSKKSPSPSSSTQHFAASSSAIHETEASLTLNLSTPQDTVSLGSSQSVVTEIQRNPSESYAERREERMLSPLMEALGELEFRKAFLLLSYIGGASLESCFTPESIRSLKDLPMGEFERTIWQDVGQTFIKDKNDRQLYPEWDPTKPYVYQCYVSPDGSLRFKGPILQTSRTHLQKTLGDDNVLLVRFSESESIRNSQNTVDEAMKLYEKFGKEGIQVGLRLYRFFVFKDGGKEEKKKEKKKDSTSSSIKCYFIRMKSLSPADERVHYILSDRKMIEARCLFMHGHTLASVDKYMARFSLILSKTLKLDIDLASVNVEEIEEIYCLDENQNKVEVDGKVRIHTDGTGFISDDLASCCPNNVTKGTAKNKNTKPLMIQCRLFHKGFAIKGTLVVNHTLPPRTIQVRDSMIKVRPDPDLVNAPSIDSLEVVGTSNHPNRSFLSKYLIALLSYGGVPNEYLIKVLQDNLKDADRIFSDKRTAFKAALNHGDLDDYTALHMILCGIPIEEPYVQRRLSIIAKEEMKRLKGGKIYIPDSFYLMGTVDPTGKLERNQVCVIHENGPITGEVLVYRNPGLHFGDIHRMEAVNVKELKSYVGDNKYAIFFPCVGPRSVADEIGGGDFDGDMYWVSQNSELLKYFRQSDPWIEKQEDKEPSPSVKDLRDMTSDEFEEQLFRLYLKKRFEPSNAIGVAADSWMALMDRFLTIKNEEEKERVKENIIRLVDIYYVALDAPKKSGRKIEVPKELRAELFPHYMEREKSFTSTSVLGMIYDEVIRWQLKEDSTIEITKLPCFDIQVPQANLERWQNLYKEYKLAMSTALNDKDDKDASSGKAAEVIKHYKQILFGGADSLEDSAKDINEIYDDALAVYNVTYDHAMEMNDLGKCSFAWKVAGSPLCRLYNTKQNEKPFIVSLSVLREI</sequence>
<evidence type="ECO:0000256" key="4">
    <source>
        <dbReference type="ARBA" id="ARBA00022695"/>
    </source>
</evidence>
<organism evidence="15 16">
    <name type="scientific">Stylosanthes scabra</name>
    <dbReference type="NCBI Taxonomy" id="79078"/>
    <lineage>
        <taxon>Eukaryota</taxon>
        <taxon>Viridiplantae</taxon>
        <taxon>Streptophyta</taxon>
        <taxon>Embryophyta</taxon>
        <taxon>Tracheophyta</taxon>
        <taxon>Spermatophyta</taxon>
        <taxon>Magnoliopsida</taxon>
        <taxon>eudicotyledons</taxon>
        <taxon>Gunneridae</taxon>
        <taxon>Pentapetalae</taxon>
        <taxon>rosids</taxon>
        <taxon>fabids</taxon>
        <taxon>Fabales</taxon>
        <taxon>Fabaceae</taxon>
        <taxon>Papilionoideae</taxon>
        <taxon>50 kb inversion clade</taxon>
        <taxon>dalbergioids sensu lato</taxon>
        <taxon>Dalbergieae</taxon>
        <taxon>Pterocarpus clade</taxon>
        <taxon>Stylosanthes</taxon>
    </lineage>
</organism>
<feature type="domain" description="RDRP3-5 N-terminal" evidence="12">
    <location>
        <begin position="86"/>
        <end position="152"/>
    </location>
</feature>
<dbReference type="PANTHER" id="PTHR23079:SF55">
    <property type="entry name" value="RNA-DIRECTED RNA POLYMERASE"/>
    <property type="match status" value="1"/>
</dbReference>
<dbReference type="EC" id="2.7.7.48" evidence="9"/>
<feature type="domain" description="RDRP core" evidence="11">
    <location>
        <begin position="309"/>
        <end position="918"/>
    </location>
</feature>
<evidence type="ECO:0000259" key="12">
    <source>
        <dbReference type="Pfam" id="PF26249"/>
    </source>
</evidence>
<keyword evidence="5 9" id="KW-0694">RNA-binding</keyword>
<feature type="domain" description="RDRP C-terminal head" evidence="14">
    <location>
        <begin position="959"/>
        <end position="1051"/>
    </location>
</feature>
<evidence type="ECO:0000256" key="6">
    <source>
        <dbReference type="ARBA" id="ARBA00023158"/>
    </source>
</evidence>
<evidence type="ECO:0000256" key="2">
    <source>
        <dbReference type="ARBA" id="ARBA00022484"/>
    </source>
</evidence>
<dbReference type="Pfam" id="PF26252">
    <property type="entry name" value="RdRP_helical"/>
    <property type="match status" value="1"/>
</dbReference>
<comment type="similarity">
    <text evidence="1 9">Belongs to the RdRP family.</text>
</comment>
<feature type="region of interest" description="Disordered" evidence="10">
    <location>
        <begin position="185"/>
        <end position="213"/>
    </location>
</feature>
<dbReference type="InterPro" id="IPR058751">
    <property type="entry name" value="RDRP_helical"/>
</dbReference>
<protein>
    <recommendedName>
        <fullName evidence="9">RNA-dependent RNA polymerase</fullName>
        <ecNumber evidence="9">2.7.7.48</ecNumber>
    </recommendedName>
</protein>
<name>A0ABU6RPT2_9FABA</name>
<comment type="catalytic activity">
    <reaction evidence="7 9">
        <text>RNA(n) + a ribonucleoside 5'-triphosphate = RNA(n+1) + diphosphate</text>
        <dbReference type="Rhea" id="RHEA:21248"/>
        <dbReference type="Rhea" id="RHEA-COMP:14527"/>
        <dbReference type="Rhea" id="RHEA-COMP:17342"/>
        <dbReference type="ChEBI" id="CHEBI:33019"/>
        <dbReference type="ChEBI" id="CHEBI:61557"/>
        <dbReference type="ChEBI" id="CHEBI:140395"/>
        <dbReference type="EC" id="2.7.7.48"/>
    </reaction>
</comment>
<gene>
    <name evidence="15" type="ORF">PIB30_072109</name>
</gene>
<dbReference type="EMBL" id="JASCZI010031055">
    <property type="protein sequence ID" value="MED6125806.1"/>
    <property type="molecule type" value="Genomic_DNA"/>
</dbReference>
<keyword evidence="2 9" id="KW-0696">RNA-directed RNA polymerase</keyword>
<reference evidence="15 16" key="1">
    <citation type="journal article" date="2023" name="Plants (Basel)">
        <title>Bridging the Gap: Combining Genomics and Transcriptomics Approaches to Understand Stylosanthes scabra, an Orphan Legume from the Brazilian Caatinga.</title>
        <authorList>
            <person name="Ferreira-Neto J.R.C."/>
            <person name="da Silva M.D."/>
            <person name="Binneck E."/>
            <person name="de Melo N.F."/>
            <person name="da Silva R.H."/>
            <person name="de Melo A.L.T.M."/>
            <person name="Pandolfi V."/>
            <person name="Bustamante F.O."/>
            <person name="Brasileiro-Vidal A.C."/>
            <person name="Benko-Iseppon A.M."/>
        </authorList>
    </citation>
    <scope>NUCLEOTIDE SEQUENCE [LARGE SCALE GENOMIC DNA]</scope>
    <source>
        <tissue evidence="15">Leaves</tissue>
    </source>
</reference>